<proteinExistence type="predicted"/>
<sequence length="87" mass="9254">MTITTKIRRQGGAAVVTIPPAVLKLMQTQVGDQLSLVVADGALVARPVQKTRKRYTLGELLKGSDELQKLSSETAPLDGDPVGREIG</sequence>
<feature type="domain" description="SpoVT-AbrB" evidence="2">
    <location>
        <begin position="7"/>
        <end position="52"/>
    </location>
</feature>
<evidence type="ECO:0000313" key="4">
    <source>
        <dbReference type="Proteomes" id="UP000606921"/>
    </source>
</evidence>
<dbReference type="Gene3D" id="2.10.260.10">
    <property type="match status" value="1"/>
</dbReference>
<dbReference type="InterPro" id="IPR037914">
    <property type="entry name" value="SpoVT-AbrB_sf"/>
</dbReference>
<evidence type="ECO:0000256" key="1">
    <source>
        <dbReference type="SAM" id="MobiDB-lite"/>
    </source>
</evidence>
<protein>
    <submittedName>
        <fullName evidence="3">PbsX family transcriptional regulator</fullName>
    </submittedName>
</protein>
<accession>A0ABM8PEJ0</accession>
<dbReference type="EMBL" id="CABFWF030000001">
    <property type="protein sequence ID" value="CAD7024698.1"/>
    <property type="molecule type" value="Genomic_DNA"/>
</dbReference>
<dbReference type="Proteomes" id="UP000606921">
    <property type="component" value="Unassembled WGS sequence"/>
</dbReference>
<feature type="region of interest" description="Disordered" evidence="1">
    <location>
        <begin position="68"/>
        <end position="87"/>
    </location>
</feature>
<dbReference type="RefSeq" id="WP_142591319.1">
    <property type="nucleotide sequence ID" value="NZ_CABFWF030000001.1"/>
</dbReference>
<evidence type="ECO:0000313" key="3">
    <source>
        <dbReference type="EMBL" id="CAD7024698.1"/>
    </source>
</evidence>
<reference evidence="3 4" key="1">
    <citation type="submission" date="2020-11" db="EMBL/GenBank/DDBJ databases">
        <authorList>
            <person name="Lassalle F."/>
        </authorList>
    </citation>
    <scope>NUCLEOTIDE SEQUENCE [LARGE SCALE GENOMIC DNA]</scope>
    <source>
        <strain evidence="3 4">JC140</strain>
    </source>
</reference>
<organism evidence="3 4">
    <name type="scientific">Pseudorhizobium endolithicum</name>
    <dbReference type="NCBI Taxonomy" id="1191678"/>
    <lineage>
        <taxon>Bacteria</taxon>
        <taxon>Pseudomonadati</taxon>
        <taxon>Pseudomonadota</taxon>
        <taxon>Alphaproteobacteria</taxon>
        <taxon>Hyphomicrobiales</taxon>
        <taxon>Rhizobiaceae</taxon>
        <taxon>Rhizobium/Agrobacterium group</taxon>
        <taxon>Pseudorhizobium</taxon>
    </lineage>
</organism>
<comment type="caution">
    <text evidence="3">The sequence shown here is derived from an EMBL/GenBank/DDBJ whole genome shotgun (WGS) entry which is preliminary data.</text>
</comment>
<keyword evidence="4" id="KW-1185">Reference proteome</keyword>
<dbReference type="Pfam" id="PF04014">
    <property type="entry name" value="MazE_antitoxin"/>
    <property type="match status" value="1"/>
</dbReference>
<dbReference type="SUPFAM" id="SSF89447">
    <property type="entry name" value="AbrB/MazE/MraZ-like"/>
    <property type="match status" value="1"/>
</dbReference>
<evidence type="ECO:0000259" key="2">
    <source>
        <dbReference type="Pfam" id="PF04014"/>
    </source>
</evidence>
<gene>
    <name evidence="3" type="ORF">REJC140_00514</name>
</gene>
<name>A0ABM8PEJ0_9HYPH</name>
<dbReference type="InterPro" id="IPR007159">
    <property type="entry name" value="SpoVT-AbrB_dom"/>
</dbReference>